<proteinExistence type="predicted"/>
<gene>
    <name evidence="1" type="ORF">CEXT_708551</name>
</gene>
<name>A0AAV4S4S5_CAEEX</name>
<evidence type="ECO:0000313" key="1">
    <source>
        <dbReference type="EMBL" id="GIY27417.1"/>
    </source>
</evidence>
<dbReference type="EMBL" id="BPLR01008814">
    <property type="protein sequence ID" value="GIY27417.1"/>
    <property type="molecule type" value="Genomic_DNA"/>
</dbReference>
<comment type="caution">
    <text evidence="1">The sequence shown here is derived from an EMBL/GenBank/DDBJ whole genome shotgun (WGS) entry which is preliminary data.</text>
</comment>
<reference evidence="1 2" key="1">
    <citation type="submission" date="2021-06" db="EMBL/GenBank/DDBJ databases">
        <title>Caerostris extrusa draft genome.</title>
        <authorList>
            <person name="Kono N."/>
            <person name="Arakawa K."/>
        </authorList>
    </citation>
    <scope>NUCLEOTIDE SEQUENCE [LARGE SCALE GENOMIC DNA]</scope>
</reference>
<dbReference type="Proteomes" id="UP001054945">
    <property type="component" value="Unassembled WGS sequence"/>
</dbReference>
<accession>A0AAV4S4S5</accession>
<keyword evidence="2" id="KW-1185">Reference proteome</keyword>
<protein>
    <submittedName>
        <fullName evidence="1">Uncharacterized protein</fullName>
    </submittedName>
</protein>
<sequence>MKVLAPECMLRNKLKRHLKTYQYIVIEPHDLFARMLIELKQQKMCSLKTEHSSITGELNLSAAVDVVNIMIGKSVAKHNQLHNATYGGGFRRSIN</sequence>
<evidence type="ECO:0000313" key="2">
    <source>
        <dbReference type="Proteomes" id="UP001054945"/>
    </source>
</evidence>
<organism evidence="1 2">
    <name type="scientific">Caerostris extrusa</name>
    <name type="common">Bark spider</name>
    <name type="synonym">Caerostris bankana</name>
    <dbReference type="NCBI Taxonomy" id="172846"/>
    <lineage>
        <taxon>Eukaryota</taxon>
        <taxon>Metazoa</taxon>
        <taxon>Ecdysozoa</taxon>
        <taxon>Arthropoda</taxon>
        <taxon>Chelicerata</taxon>
        <taxon>Arachnida</taxon>
        <taxon>Araneae</taxon>
        <taxon>Araneomorphae</taxon>
        <taxon>Entelegynae</taxon>
        <taxon>Araneoidea</taxon>
        <taxon>Araneidae</taxon>
        <taxon>Caerostris</taxon>
    </lineage>
</organism>
<dbReference type="AlphaFoldDB" id="A0AAV4S4S5"/>